<dbReference type="PANTHER" id="PTHR33096:SF1">
    <property type="entry name" value="CXC1-LIKE CYSTEINE CLUSTER ASSOCIATED WITH KDZ TRANSPOSASES DOMAIN-CONTAINING PROTEIN"/>
    <property type="match status" value="1"/>
</dbReference>
<dbReference type="InterPro" id="IPR041457">
    <property type="entry name" value="CxC2_KDZ-assoc"/>
</dbReference>
<dbReference type="InterPro" id="IPR040521">
    <property type="entry name" value="KDZ"/>
</dbReference>
<accession>A0ABR3F092</accession>
<gene>
    <name evidence="3" type="ORF">V5O48_013381</name>
</gene>
<evidence type="ECO:0000256" key="1">
    <source>
        <dbReference type="SAM" id="MobiDB-lite"/>
    </source>
</evidence>
<evidence type="ECO:0000259" key="2">
    <source>
        <dbReference type="Pfam" id="PF18803"/>
    </source>
</evidence>
<comment type="caution">
    <text evidence="3">The sequence shown here is derived from an EMBL/GenBank/DDBJ whole genome shotgun (WGS) entry which is preliminary data.</text>
</comment>
<evidence type="ECO:0000313" key="3">
    <source>
        <dbReference type="EMBL" id="KAL0568608.1"/>
    </source>
</evidence>
<dbReference type="PANTHER" id="PTHR33096">
    <property type="entry name" value="CXC2 DOMAIN-CONTAINING PROTEIN"/>
    <property type="match status" value="1"/>
</dbReference>
<organism evidence="3 4">
    <name type="scientific">Marasmius crinis-equi</name>
    <dbReference type="NCBI Taxonomy" id="585013"/>
    <lineage>
        <taxon>Eukaryota</taxon>
        <taxon>Fungi</taxon>
        <taxon>Dikarya</taxon>
        <taxon>Basidiomycota</taxon>
        <taxon>Agaricomycotina</taxon>
        <taxon>Agaricomycetes</taxon>
        <taxon>Agaricomycetidae</taxon>
        <taxon>Agaricales</taxon>
        <taxon>Marasmiineae</taxon>
        <taxon>Marasmiaceae</taxon>
        <taxon>Marasmius</taxon>
    </lineage>
</organism>
<feature type="compositionally biased region" description="Acidic residues" evidence="1">
    <location>
        <begin position="1100"/>
        <end position="1126"/>
    </location>
</feature>
<dbReference type="Proteomes" id="UP001465976">
    <property type="component" value="Unassembled WGS sequence"/>
</dbReference>
<proteinExistence type="predicted"/>
<name>A0ABR3F092_9AGAR</name>
<sequence>MAAAKRKRQQPQDIVVSDLDDEDDSPVFNVQSISQDGRRVRSRAIPVAPPSPQKSSGATFGSTPSTQSFQSMGGDDNYDFPDFFSNMYSGVPNDEMDEMEDLNINDRKRIARHGASSDGPMMEWKAFTSMFLDELMVSDGQGRFTSTRCFLCRKDGAQPRYRCCHCYGGQLMCKDCIVKEHQCRPLDPVEYWNGFYFEPTTLASLGLIIQLAHPVGECCGLPEPFRSGFTVVDLFGIQDVNINSCLCQREDVAGNRLQQLLRFRLYPATVQTPGTAFSFRLLNLFHTMTLQGRVTLYDFYRSIEKRTDGTGTIRVKDRYDVFVRVARQWRYLKQLRRGGIGNVLGQDLQNIEPGSLAIRCIACPRPNVNLPDSWREAAKEWKFLYQKFIAVDACFRLKRRTVSSEQKDPGLYTGLAYFVPQAVYQEFARRAPEQDEKSSCPGLMAIDQANTRFAKGYTQTGAILCLCSRHEMIEPNGTVDTNKGEKFCLTDYAIASSQRLSDQFLDRVLSYDICCQYCRNFASRMKELPEHIRMDIDPAKWQFVVPKLHITGHNRECQENFAFHLLVGSGQTDGEGVERHWASIGPIATSTREMGPGHRRDTIDDHLAFWNWTKIIGLGELLRKRRQRACEKSQAHAEEFKGFCQSQQETTLQGWRQKVLDYEAGRTVPGKVGRYDLDGLLIPNPYSNTSKGKSEHDVRLEYATKEAKEELEGIPPIHDVSPSAFMETGLAVEEQQRMLVMELAKDKNVSTIHQVELVERRARLLRLVARLRSLQQVYTPHAIATLNNTAKSPESIASNTPTTNKDLAFDLQKLTKPASKGNVESAMLYLPSGLPKTVRTLPEMSKWVEMETSFRRGQLQSALDGLRSHLFIRTHLNLQRTLHVRHQHAAVRARQVMSRNDHKIDVFKAKYCVGWEALKVLVGEEEIGLPQLRKGDVTSYDEVDTHALRNVRKVLGTQRRNGTVSEAGSRIPKDALVKPGESVKQLSWIWTTYDVSGGSDELQEVMRIEWSKSWARKRRWAEELALVDEEMRRTLVTLQHDAEEWKGLAMVEGEVDGVLMEGMRAFALEQAATRQALAAGFQALWARPDPLPKVKISIDELSDGEIEAEGDEEESEDEDDEGFLED</sequence>
<dbReference type="Pfam" id="PF18758">
    <property type="entry name" value="KDZ"/>
    <property type="match status" value="1"/>
</dbReference>
<evidence type="ECO:0000313" key="4">
    <source>
        <dbReference type="Proteomes" id="UP001465976"/>
    </source>
</evidence>
<dbReference type="EMBL" id="JBAHYK010001297">
    <property type="protein sequence ID" value="KAL0568608.1"/>
    <property type="molecule type" value="Genomic_DNA"/>
</dbReference>
<protein>
    <recommendedName>
        <fullName evidence="2">CxC2-like cysteine cluster KDZ transposase-associated domain-containing protein</fullName>
    </recommendedName>
</protein>
<reference evidence="3 4" key="1">
    <citation type="submission" date="2024-02" db="EMBL/GenBank/DDBJ databases">
        <title>A draft genome for the cacao thread blight pathogen Marasmius crinis-equi.</title>
        <authorList>
            <person name="Cohen S.P."/>
            <person name="Baruah I.K."/>
            <person name="Amoako-Attah I."/>
            <person name="Bukari Y."/>
            <person name="Meinhardt L.W."/>
            <person name="Bailey B.A."/>
        </authorList>
    </citation>
    <scope>NUCLEOTIDE SEQUENCE [LARGE SCALE GENOMIC DNA]</scope>
    <source>
        <strain evidence="3 4">GH-76</strain>
    </source>
</reference>
<feature type="region of interest" description="Disordered" evidence="1">
    <location>
        <begin position="1097"/>
        <end position="1126"/>
    </location>
</feature>
<feature type="region of interest" description="Disordered" evidence="1">
    <location>
        <begin position="1"/>
        <end position="73"/>
    </location>
</feature>
<feature type="compositionally biased region" description="Polar residues" evidence="1">
    <location>
        <begin position="53"/>
        <end position="71"/>
    </location>
</feature>
<dbReference type="Pfam" id="PF18803">
    <property type="entry name" value="CxC2"/>
    <property type="match status" value="1"/>
</dbReference>
<feature type="domain" description="CxC2-like cysteine cluster KDZ transposase-associated" evidence="2">
    <location>
        <begin position="202"/>
        <end position="311"/>
    </location>
</feature>
<keyword evidence="4" id="KW-1185">Reference proteome</keyword>